<gene>
    <name evidence="2" type="ORF">HUJ06_009277</name>
</gene>
<protein>
    <submittedName>
        <fullName evidence="2">Uncharacterized protein</fullName>
    </submittedName>
</protein>
<evidence type="ECO:0000256" key="1">
    <source>
        <dbReference type="SAM" id="MobiDB-lite"/>
    </source>
</evidence>
<reference evidence="2 3" key="1">
    <citation type="journal article" date="2020" name="Mol. Biol. Evol.">
        <title>Distinct Expression and Methylation Patterns for Genes with Different Fates following a Single Whole-Genome Duplication in Flowering Plants.</title>
        <authorList>
            <person name="Shi T."/>
            <person name="Rahmani R.S."/>
            <person name="Gugger P.F."/>
            <person name="Wang M."/>
            <person name="Li H."/>
            <person name="Zhang Y."/>
            <person name="Li Z."/>
            <person name="Wang Q."/>
            <person name="Van de Peer Y."/>
            <person name="Marchal K."/>
            <person name="Chen J."/>
        </authorList>
    </citation>
    <scope>NUCLEOTIDE SEQUENCE [LARGE SCALE GENOMIC DNA]</scope>
    <source>
        <tissue evidence="2">Leaf</tissue>
    </source>
</reference>
<proteinExistence type="predicted"/>
<sequence length="117" mass="13200">MSRNLGYFDEGLREREGDRGGQVGEKRKEKDMLLVLRSGVRSVKFRECPGEEGLSIPWGAKMDPASVQTVGDCWLDREHYTRGSRCGSVDGILESHGRPRQSLVFSALAYFHEFACF</sequence>
<name>A0A822YHM4_NELNU</name>
<evidence type="ECO:0000313" key="2">
    <source>
        <dbReference type="EMBL" id="DAD30426.1"/>
    </source>
</evidence>
<feature type="compositionally biased region" description="Basic and acidic residues" evidence="1">
    <location>
        <begin position="10"/>
        <end position="26"/>
    </location>
</feature>
<dbReference type="Proteomes" id="UP000607653">
    <property type="component" value="Unassembled WGS sequence"/>
</dbReference>
<organism evidence="2 3">
    <name type="scientific">Nelumbo nucifera</name>
    <name type="common">Sacred lotus</name>
    <dbReference type="NCBI Taxonomy" id="4432"/>
    <lineage>
        <taxon>Eukaryota</taxon>
        <taxon>Viridiplantae</taxon>
        <taxon>Streptophyta</taxon>
        <taxon>Embryophyta</taxon>
        <taxon>Tracheophyta</taxon>
        <taxon>Spermatophyta</taxon>
        <taxon>Magnoliopsida</taxon>
        <taxon>Proteales</taxon>
        <taxon>Nelumbonaceae</taxon>
        <taxon>Nelumbo</taxon>
    </lineage>
</organism>
<evidence type="ECO:0000313" key="3">
    <source>
        <dbReference type="Proteomes" id="UP000607653"/>
    </source>
</evidence>
<dbReference type="EMBL" id="DUZY01000003">
    <property type="protein sequence ID" value="DAD30426.1"/>
    <property type="molecule type" value="Genomic_DNA"/>
</dbReference>
<accession>A0A822YHM4</accession>
<keyword evidence="3" id="KW-1185">Reference proteome</keyword>
<feature type="region of interest" description="Disordered" evidence="1">
    <location>
        <begin position="1"/>
        <end position="26"/>
    </location>
</feature>
<dbReference type="AlphaFoldDB" id="A0A822YHM4"/>
<comment type="caution">
    <text evidence="2">The sequence shown here is derived from an EMBL/GenBank/DDBJ whole genome shotgun (WGS) entry which is preliminary data.</text>
</comment>